<keyword evidence="3" id="KW-1185">Reference proteome</keyword>
<dbReference type="InterPro" id="IPR016181">
    <property type="entry name" value="Acyl_CoA_acyltransferase"/>
</dbReference>
<sequence>MYNVTIVSSQQELEDAFFVRRKVFVEEQGVPLSLELDEFDDTASHFVVYKGDSPIGAGRIRETSARIGKVERVCVLPKYRGLHLGKLIMQALENHGSQQGYEKIVLNAQSYAIPFYENIGYTITSPEFMDADIPHRAMEKIIKN</sequence>
<dbReference type="SUPFAM" id="SSF55729">
    <property type="entry name" value="Acyl-CoA N-acyltransferases (Nat)"/>
    <property type="match status" value="1"/>
</dbReference>
<dbReference type="InterPro" id="IPR039143">
    <property type="entry name" value="GNPNAT1-like"/>
</dbReference>
<reference evidence="2 3" key="1">
    <citation type="submission" date="2016-09" db="EMBL/GenBank/DDBJ databases">
        <title>Complete genome sequence of the Lysinibacillus sphaericus LMG 22257, a specie of Bacillus with ureolytic activity that can effectively biodeposit calcium carbonate.</title>
        <authorList>
            <person name="Yan W."/>
        </authorList>
    </citation>
    <scope>NUCLEOTIDE SEQUENCE [LARGE SCALE GENOMIC DNA]</scope>
    <source>
        <strain evidence="2 3">LMG 22257</strain>
    </source>
</reference>
<proteinExistence type="predicted"/>
<evidence type="ECO:0000313" key="2">
    <source>
        <dbReference type="EMBL" id="AOV08434.1"/>
    </source>
</evidence>
<keyword evidence="2" id="KW-0808">Transferase</keyword>
<gene>
    <name evidence="2" type="ORF">BI350_13420</name>
</gene>
<dbReference type="GO" id="GO:0004343">
    <property type="term" value="F:glucosamine 6-phosphate N-acetyltransferase activity"/>
    <property type="evidence" value="ECO:0007669"/>
    <property type="project" value="TreeGrafter"/>
</dbReference>
<dbReference type="KEGG" id="surl:BI350_13420"/>
<evidence type="ECO:0000313" key="3">
    <source>
        <dbReference type="Proteomes" id="UP000185746"/>
    </source>
</evidence>
<dbReference type="CDD" id="cd04301">
    <property type="entry name" value="NAT_SF"/>
    <property type="match status" value="1"/>
</dbReference>
<organism evidence="2 3">
    <name type="scientific">Sporosarcina ureilytica</name>
    <dbReference type="NCBI Taxonomy" id="298596"/>
    <lineage>
        <taxon>Bacteria</taxon>
        <taxon>Bacillati</taxon>
        <taxon>Bacillota</taxon>
        <taxon>Bacilli</taxon>
        <taxon>Bacillales</taxon>
        <taxon>Caryophanaceae</taxon>
        <taxon>Sporosarcina</taxon>
    </lineage>
</organism>
<accession>A0A1D8JID2</accession>
<dbReference type="AlphaFoldDB" id="A0A1D8JID2"/>
<dbReference type="InterPro" id="IPR000182">
    <property type="entry name" value="GNAT_dom"/>
</dbReference>
<dbReference type="PANTHER" id="PTHR13355:SF11">
    <property type="entry name" value="GLUCOSAMINE 6-PHOSPHATE N-ACETYLTRANSFERASE"/>
    <property type="match status" value="1"/>
</dbReference>
<dbReference type="Pfam" id="PF13673">
    <property type="entry name" value="Acetyltransf_10"/>
    <property type="match status" value="1"/>
</dbReference>
<dbReference type="RefSeq" id="WP_075528597.1">
    <property type="nucleotide sequence ID" value="NZ_CP017560.1"/>
</dbReference>
<evidence type="ECO:0000259" key="1">
    <source>
        <dbReference type="PROSITE" id="PS51186"/>
    </source>
</evidence>
<dbReference type="EMBL" id="CP017560">
    <property type="protein sequence ID" value="AOV08434.1"/>
    <property type="molecule type" value="Genomic_DNA"/>
</dbReference>
<dbReference type="PANTHER" id="PTHR13355">
    <property type="entry name" value="GLUCOSAMINE 6-PHOSPHATE N-ACETYLTRANSFERASE"/>
    <property type="match status" value="1"/>
</dbReference>
<dbReference type="PROSITE" id="PS51186">
    <property type="entry name" value="GNAT"/>
    <property type="match status" value="1"/>
</dbReference>
<feature type="domain" description="N-acetyltransferase" evidence="1">
    <location>
        <begin position="4"/>
        <end position="143"/>
    </location>
</feature>
<dbReference type="Gene3D" id="3.40.630.30">
    <property type="match status" value="1"/>
</dbReference>
<dbReference type="Proteomes" id="UP000185746">
    <property type="component" value="Chromosome"/>
</dbReference>
<name>A0A1D8JID2_9BACL</name>
<protein>
    <submittedName>
        <fullName evidence="2">GNAT family N-acetyltransferase</fullName>
    </submittedName>
</protein>